<comment type="caution">
    <text evidence="2">The sequence shown here is derived from an EMBL/GenBank/DDBJ whole genome shotgun (WGS) entry which is preliminary data.</text>
</comment>
<dbReference type="RefSeq" id="WP_209975916.1">
    <property type="nucleotide sequence ID" value="NZ_JAGGLB010000023.1"/>
</dbReference>
<feature type="chain" id="PRO_5045366419" evidence="1">
    <location>
        <begin position="24"/>
        <end position="268"/>
    </location>
</feature>
<reference evidence="2 3" key="1">
    <citation type="submission" date="2021-03" db="EMBL/GenBank/DDBJ databases">
        <title>Genomic Encyclopedia of Type Strains, Phase IV (KMG-IV): sequencing the most valuable type-strain genomes for metagenomic binning, comparative biology and taxonomic classification.</title>
        <authorList>
            <person name="Goeker M."/>
        </authorList>
    </citation>
    <scope>NUCLEOTIDE SEQUENCE [LARGE SCALE GENOMIC DNA]</scope>
    <source>
        <strain evidence="2 3">DSM 26048</strain>
    </source>
</reference>
<name>A0ABS4J2J8_9BACL</name>
<dbReference type="Proteomes" id="UP001519287">
    <property type="component" value="Unassembled WGS sequence"/>
</dbReference>
<keyword evidence="1" id="KW-0732">Signal</keyword>
<evidence type="ECO:0000256" key="1">
    <source>
        <dbReference type="SAM" id="SignalP"/>
    </source>
</evidence>
<organism evidence="2 3">
    <name type="scientific">Paenibacillus eucommiae</name>
    <dbReference type="NCBI Taxonomy" id="1355755"/>
    <lineage>
        <taxon>Bacteria</taxon>
        <taxon>Bacillati</taxon>
        <taxon>Bacillota</taxon>
        <taxon>Bacilli</taxon>
        <taxon>Bacillales</taxon>
        <taxon>Paenibacillaceae</taxon>
        <taxon>Paenibacillus</taxon>
    </lineage>
</organism>
<dbReference type="EMBL" id="JAGGLB010000023">
    <property type="protein sequence ID" value="MBP1994052.1"/>
    <property type="molecule type" value="Genomic_DNA"/>
</dbReference>
<gene>
    <name evidence="2" type="ORF">J2Z66_005678</name>
</gene>
<evidence type="ECO:0000313" key="3">
    <source>
        <dbReference type="Proteomes" id="UP001519287"/>
    </source>
</evidence>
<keyword evidence="3" id="KW-1185">Reference proteome</keyword>
<protein>
    <submittedName>
        <fullName evidence="2">Uncharacterized protein</fullName>
    </submittedName>
</protein>
<feature type="signal peptide" evidence="1">
    <location>
        <begin position="1"/>
        <end position="23"/>
    </location>
</feature>
<proteinExistence type="predicted"/>
<sequence length="268" mass="29894">MDKRIVVLLFSLTLMVTAFVPTAAAIEFTAAVKTALDKTTAAANSATASKINTLYSELITLQTQDRSWDDKIKAIHYKNEEAIILLRKQIKLIDAEKLSKLEIQVNQTRERYKPLFALSTSINQQIKTAKSLKNKNLNTFLQAQATSIKIAVQLARQDIKAKESALKSAKDSTAKTIKRLRGMLAETDPIHVQIKAERSKITVPKKNISTEWKNFNQAIKKSNATSSLNSLTSLVTHSRQVNGYKQKIHTLELKIGDIIIAARAQLPK</sequence>
<evidence type="ECO:0000313" key="2">
    <source>
        <dbReference type="EMBL" id="MBP1994052.1"/>
    </source>
</evidence>
<accession>A0ABS4J2J8</accession>